<dbReference type="GeneID" id="94840715"/>
<evidence type="ECO:0000256" key="1">
    <source>
        <dbReference type="SAM" id="Phobius"/>
    </source>
</evidence>
<evidence type="ECO:0008006" key="4">
    <source>
        <dbReference type="Google" id="ProtNLM"/>
    </source>
</evidence>
<evidence type="ECO:0000313" key="3">
    <source>
        <dbReference type="Proteomes" id="UP000179807"/>
    </source>
</evidence>
<dbReference type="RefSeq" id="XP_068357477.1">
    <property type="nucleotide sequence ID" value="XM_068506011.1"/>
</dbReference>
<evidence type="ECO:0000313" key="2">
    <source>
        <dbReference type="EMBL" id="OHT04341.1"/>
    </source>
</evidence>
<comment type="caution">
    <text evidence="2">The sequence shown here is derived from an EMBL/GenBank/DDBJ whole genome shotgun (WGS) entry which is preliminary data.</text>
</comment>
<protein>
    <recommendedName>
        <fullName evidence="4">Legume-like lectin family protein</fullName>
    </recommendedName>
</protein>
<dbReference type="Proteomes" id="UP000179807">
    <property type="component" value="Unassembled WGS sequence"/>
</dbReference>
<name>A0A1J4K4B5_9EUKA</name>
<keyword evidence="1" id="KW-0812">Transmembrane</keyword>
<dbReference type="VEuPathDB" id="TrichDB:TRFO_28168"/>
<gene>
    <name evidence="2" type="ORF">TRFO_28168</name>
</gene>
<keyword evidence="1" id="KW-0472">Membrane</keyword>
<organism evidence="2 3">
    <name type="scientific">Tritrichomonas foetus</name>
    <dbReference type="NCBI Taxonomy" id="1144522"/>
    <lineage>
        <taxon>Eukaryota</taxon>
        <taxon>Metamonada</taxon>
        <taxon>Parabasalia</taxon>
        <taxon>Tritrichomonadida</taxon>
        <taxon>Tritrichomonadidae</taxon>
        <taxon>Tritrichomonas</taxon>
    </lineage>
</organism>
<reference evidence="2" key="1">
    <citation type="submission" date="2016-10" db="EMBL/GenBank/DDBJ databases">
        <authorList>
            <person name="Benchimol M."/>
            <person name="Almeida L.G."/>
            <person name="Vasconcelos A.T."/>
            <person name="Perreira-Neves A."/>
            <person name="Rosa I.A."/>
            <person name="Tasca T."/>
            <person name="Bogo M.R."/>
            <person name="de Souza W."/>
        </authorList>
    </citation>
    <scope>NUCLEOTIDE SEQUENCE [LARGE SCALE GENOMIC DNA]</scope>
    <source>
        <strain evidence="2">K</strain>
    </source>
</reference>
<sequence>MMLSLFLALTKSKSIYDLNSPYSWNTPTQICHWGTKGVTNLKSSLKLIQDKSNNFSFLCNLIPYNLTEYDIDVEFSLNSGYFHFAYMTDFCPVKNYRPESVLFDGLHLYAHKTQRNKVRIVAKISMPFPGSHIINNTICEVDPYNDNPDNDKIMIRVSQKADGFAFYFIKNNQWQKCGRNFKGLIGTTGYFSVFGTPETQTKGGQYLGDQRVFSIKASPVNIQNDDVDLFTKNNRKLLRSMIGRNYQKKKNYEYADKVKNSEQLKAKGDKIDTGVTKLMFQILSEITERAKLGINDTELANLLEISVLIKLINAEKKLSSRRLALKNIENDVLLFKETIEDNLTNLTGIVAERMKEIEENGFQTLKQIMPKIWEGGKLVDFTLKGKKNMKTMHPVTFWLAVIATIEAVLFVVFFLVRRKQTKDFKKID</sequence>
<keyword evidence="3" id="KW-1185">Reference proteome</keyword>
<dbReference type="AlphaFoldDB" id="A0A1J4K4B5"/>
<dbReference type="EMBL" id="MLAK01000796">
    <property type="protein sequence ID" value="OHT04341.1"/>
    <property type="molecule type" value="Genomic_DNA"/>
</dbReference>
<feature type="transmembrane region" description="Helical" evidence="1">
    <location>
        <begin position="395"/>
        <end position="416"/>
    </location>
</feature>
<accession>A0A1J4K4B5</accession>
<proteinExistence type="predicted"/>
<keyword evidence="1" id="KW-1133">Transmembrane helix</keyword>